<keyword evidence="7 8" id="KW-0378">Hydrolase</keyword>
<evidence type="ECO:0000256" key="9">
    <source>
        <dbReference type="PIRSR" id="PIRSR006431-1"/>
    </source>
</evidence>
<comment type="similarity">
    <text evidence="3 8 10">Belongs to the peptidase S33 family.</text>
</comment>
<dbReference type="PRINTS" id="PR00793">
    <property type="entry name" value="PROAMNOPTASE"/>
</dbReference>
<comment type="subcellular location">
    <subcellularLocation>
        <location evidence="2 8">Cytoplasm</location>
    </subcellularLocation>
</comment>
<feature type="active site" description="Nucleophile" evidence="9">
    <location>
        <position position="105"/>
    </location>
</feature>
<dbReference type="AlphaFoldDB" id="A0A858U7I2"/>
<dbReference type="SUPFAM" id="SSF53474">
    <property type="entry name" value="alpha/beta-Hydrolases"/>
    <property type="match status" value="1"/>
</dbReference>
<evidence type="ECO:0000313" key="13">
    <source>
        <dbReference type="Proteomes" id="UP000501060"/>
    </source>
</evidence>
<dbReference type="GO" id="GO:0004177">
    <property type="term" value="F:aminopeptidase activity"/>
    <property type="evidence" value="ECO:0007669"/>
    <property type="project" value="UniProtKB-UniRule"/>
</dbReference>
<evidence type="ECO:0000256" key="1">
    <source>
        <dbReference type="ARBA" id="ARBA00001585"/>
    </source>
</evidence>
<dbReference type="KEGG" id="mphe:HGG69_00100"/>
<evidence type="ECO:0000256" key="4">
    <source>
        <dbReference type="ARBA" id="ARBA00022438"/>
    </source>
</evidence>
<dbReference type="InterPro" id="IPR002410">
    <property type="entry name" value="Peptidase_S33"/>
</dbReference>
<evidence type="ECO:0000259" key="11">
    <source>
        <dbReference type="Pfam" id="PF00561"/>
    </source>
</evidence>
<dbReference type="InterPro" id="IPR029058">
    <property type="entry name" value="AB_hydrolase_fold"/>
</dbReference>
<dbReference type="GO" id="GO:0006508">
    <property type="term" value="P:proteolysis"/>
    <property type="evidence" value="ECO:0007669"/>
    <property type="project" value="UniProtKB-KW"/>
</dbReference>
<dbReference type="PIRSF" id="PIRSF006431">
    <property type="entry name" value="Pept_S33"/>
    <property type="match status" value="1"/>
</dbReference>
<dbReference type="RefSeq" id="WP_169604789.1">
    <property type="nucleotide sequence ID" value="NZ_CP051481.1"/>
</dbReference>
<organism evidence="12 13">
    <name type="scientific">Mycoplasma phocoenae</name>
    <dbReference type="NCBI Taxonomy" id="754517"/>
    <lineage>
        <taxon>Bacteria</taxon>
        <taxon>Bacillati</taxon>
        <taxon>Mycoplasmatota</taxon>
        <taxon>Mollicutes</taxon>
        <taxon>Mycoplasmataceae</taxon>
        <taxon>Mycoplasma</taxon>
    </lineage>
</organism>
<name>A0A858U7I2_9MOLU</name>
<keyword evidence="5 8" id="KW-0963">Cytoplasm</keyword>
<dbReference type="InterPro" id="IPR000073">
    <property type="entry name" value="AB_hydrolase_1"/>
</dbReference>
<keyword evidence="13" id="KW-1185">Reference proteome</keyword>
<keyword evidence="4 8" id="KW-0031">Aminopeptidase</keyword>
<evidence type="ECO:0000313" key="12">
    <source>
        <dbReference type="EMBL" id="QJG66738.1"/>
    </source>
</evidence>
<sequence length="320" mass="36631">MYIHNNVKSYFIQRDIHSIHYTVSGNDDGLPVVVIHGGPGGGMSMDSLKFFDPDFYKVIMIDQRGCGKSTPSASIVNNTTQDLIEDINAIRQALSINTWIVFGGSWGTTLALTYAQKYPENVKKLVLRGVFLGRQADLEWLYGPNGASNFFYDEYQNFTKYANTQNVDELIKFYHKQINSNDSVISQKSAQMWADWEMSIVTLIPTKSPIENIQDIINFSQMETHYFLNNCFLKENQIMNNIDKIKHIPMIIVHGRYDIDCRPSAAFLLADSVEKAQLAIIEASGHSQREENIAKELYLIMEEEKDKSAAFHYHYTNWNI</sequence>
<evidence type="ECO:0000256" key="2">
    <source>
        <dbReference type="ARBA" id="ARBA00004496"/>
    </source>
</evidence>
<evidence type="ECO:0000256" key="5">
    <source>
        <dbReference type="ARBA" id="ARBA00022490"/>
    </source>
</evidence>
<dbReference type="GO" id="GO:0005737">
    <property type="term" value="C:cytoplasm"/>
    <property type="evidence" value="ECO:0007669"/>
    <property type="project" value="UniProtKB-SubCell"/>
</dbReference>
<dbReference type="Proteomes" id="UP000501060">
    <property type="component" value="Chromosome"/>
</dbReference>
<evidence type="ECO:0000256" key="8">
    <source>
        <dbReference type="PIRNR" id="PIRNR006431"/>
    </source>
</evidence>
<dbReference type="PRINTS" id="PR00111">
    <property type="entry name" value="ABHYDROLASE"/>
</dbReference>
<feature type="active site" evidence="9">
    <location>
        <position position="258"/>
    </location>
</feature>
<gene>
    <name evidence="12" type="primary">pip</name>
    <name evidence="12" type="ORF">HGG69_00100</name>
</gene>
<evidence type="ECO:0000256" key="10">
    <source>
        <dbReference type="RuleBase" id="RU003421"/>
    </source>
</evidence>
<dbReference type="PANTHER" id="PTHR43722">
    <property type="entry name" value="PROLINE IMINOPEPTIDASE"/>
    <property type="match status" value="1"/>
</dbReference>
<dbReference type="EC" id="3.4.11.5" evidence="8 10"/>
<reference evidence="12 13" key="1">
    <citation type="submission" date="2020-04" db="EMBL/GenBank/DDBJ databases">
        <title>Novel Mycoplasma species detected in Phocoena phocoena (harbor porpoise) from the USA.</title>
        <authorList>
            <person name="Volokhov D.V."/>
        </authorList>
    </citation>
    <scope>NUCLEOTIDE SEQUENCE [LARGE SCALE GENOMIC DNA]</scope>
    <source>
        <strain evidence="12 13">Phocoena C-264-GEN</strain>
    </source>
</reference>
<keyword evidence="6 8" id="KW-0645">Protease</keyword>
<comment type="catalytic activity">
    <reaction evidence="1 8 10">
        <text>Release of N-terminal proline from a peptide.</text>
        <dbReference type="EC" id="3.4.11.5"/>
    </reaction>
</comment>
<evidence type="ECO:0000256" key="6">
    <source>
        <dbReference type="ARBA" id="ARBA00022670"/>
    </source>
</evidence>
<dbReference type="NCBIfam" id="TIGR01249">
    <property type="entry name" value="pro_imino_pep_1"/>
    <property type="match status" value="1"/>
</dbReference>
<protein>
    <recommendedName>
        <fullName evidence="8 10">Proline iminopeptidase</fullName>
        <shortName evidence="8">PIP</shortName>
        <ecNumber evidence="8 10">3.4.11.5</ecNumber>
    </recommendedName>
    <alternativeName>
        <fullName evidence="8">Prolyl aminopeptidase</fullName>
    </alternativeName>
</protein>
<dbReference type="PANTHER" id="PTHR43722:SF1">
    <property type="entry name" value="PROLINE IMINOPEPTIDASE"/>
    <property type="match status" value="1"/>
</dbReference>
<dbReference type="InterPro" id="IPR005944">
    <property type="entry name" value="Pro_iminopeptidase"/>
</dbReference>
<accession>A0A858U7I2</accession>
<dbReference type="EMBL" id="CP051481">
    <property type="protein sequence ID" value="QJG66738.1"/>
    <property type="molecule type" value="Genomic_DNA"/>
</dbReference>
<evidence type="ECO:0000256" key="3">
    <source>
        <dbReference type="ARBA" id="ARBA00010088"/>
    </source>
</evidence>
<evidence type="ECO:0000256" key="7">
    <source>
        <dbReference type="ARBA" id="ARBA00022801"/>
    </source>
</evidence>
<feature type="active site" description="Proton donor" evidence="9">
    <location>
        <position position="286"/>
    </location>
</feature>
<dbReference type="Pfam" id="PF00561">
    <property type="entry name" value="Abhydrolase_1"/>
    <property type="match status" value="1"/>
</dbReference>
<feature type="domain" description="AB hydrolase-1" evidence="11">
    <location>
        <begin position="31"/>
        <end position="286"/>
    </location>
</feature>
<dbReference type="Gene3D" id="3.40.50.1820">
    <property type="entry name" value="alpha/beta hydrolase"/>
    <property type="match status" value="1"/>
</dbReference>
<proteinExistence type="inferred from homology"/>